<proteinExistence type="predicted"/>
<name>A0ABR0E8S3_ZASCE</name>
<gene>
    <name evidence="3" type="ORF">PRZ48_010288</name>
</gene>
<feature type="compositionally biased region" description="Low complexity" evidence="1">
    <location>
        <begin position="1"/>
        <end position="12"/>
    </location>
</feature>
<reference evidence="3 4" key="1">
    <citation type="journal article" date="2023" name="G3 (Bethesda)">
        <title>A chromosome-level genome assembly of Zasmidium syzygii isolated from banana leaves.</title>
        <authorList>
            <person name="van Westerhoven A.C."/>
            <person name="Mehrabi R."/>
            <person name="Talebi R."/>
            <person name="Steentjes M.B.F."/>
            <person name="Corcolon B."/>
            <person name="Chong P.A."/>
            <person name="Kema G.H.J."/>
            <person name="Seidl M.F."/>
        </authorList>
    </citation>
    <scope>NUCLEOTIDE SEQUENCE [LARGE SCALE GENOMIC DNA]</scope>
    <source>
        <strain evidence="3 4">P124</strain>
    </source>
</reference>
<feature type="transmembrane region" description="Helical" evidence="2">
    <location>
        <begin position="114"/>
        <end position="132"/>
    </location>
</feature>
<dbReference type="Proteomes" id="UP001305779">
    <property type="component" value="Unassembled WGS sequence"/>
</dbReference>
<feature type="region of interest" description="Disordered" evidence="1">
    <location>
        <begin position="1"/>
        <end position="20"/>
    </location>
</feature>
<evidence type="ECO:0000313" key="3">
    <source>
        <dbReference type="EMBL" id="KAK4497635.1"/>
    </source>
</evidence>
<evidence type="ECO:0000313" key="4">
    <source>
        <dbReference type="Proteomes" id="UP001305779"/>
    </source>
</evidence>
<organism evidence="3 4">
    <name type="scientific">Zasmidium cellare</name>
    <name type="common">Wine cellar mold</name>
    <name type="synonym">Racodium cellare</name>
    <dbReference type="NCBI Taxonomy" id="395010"/>
    <lineage>
        <taxon>Eukaryota</taxon>
        <taxon>Fungi</taxon>
        <taxon>Dikarya</taxon>
        <taxon>Ascomycota</taxon>
        <taxon>Pezizomycotina</taxon>
        <taxon>Dothideomycetes</taxon>
        <taxon>Dothideomycetidae</taxon>
        <taxon>Mycosphaerellales</taxon>
        <taxon>Mycosphaerellaceae</taxon>
        <taxon>Zasmidium</taxon>
    </lineage>
</organism>
<evidence type="ECO:0000256" key="1">
    <source>
        <dbReference type="SAM" id="MobiDB-lite"/>
    </source>
</evidence>
<keyword evidence="2" id="KW-1133">Transmembrane helix</keyword>
<keyword evidence="2" id="KW-0472">Membrane</keyword>
<feature type="compositionally biased region" description="Low complexity" evidence="1">
    <location>
        <begin position="165"/>
        <end position="178"/>
    </location>
</feature>
<feature type="region of interest" description="Disordered" evidence="1">
    <location>
        <begin position="151"/>
        <end position="181"/>
    </location>
</feature>
<accession>A0ABR0E8S3</accession>
<sequence length="244" mass="27384">MATRSNTTASSSRADRMTPPDLASIIDEMTADHAFSFNPSDSDMEIPSFSYQPISSAASKTVALNPLEATRTSTLSHSTIPPPTTTHNVTATLQSYTPPPNTGPWYDQRWTGSVAWILIMYSIFSFVILGLLRFCGVLNWRGDLDFSKLPPRDSDRIRPRRRAANAEAASNRVSVASADTELGDPDEVRDLEVMRRQWEARGIHVTVEQLREQLEAYDELQAQEAERQRRGEIVMQNMRTHGML</sequence>
<dbReference type="EMBL" id="JAXOVC010000008">
    <property type="protein sequence ID" value="KAK4497635.1"/>
    <property type="molecule type" value="Genomic_DNA"/>
</dbReference>
<evidence type="ECO:0000256" key="2">
    <source>
        <dbReference type="SAM" id="Phobius"/>
    </source>
</evidence>
<protein>
    <submittedName>
        <fullName evidence="3">Uncharacterized protein</fullName>
    </submittedName>
</protein>
<comment type="caution">
    <text evidence="3">The sequence shown here is derived from an EMBL/GenBank/DDBJ whole genome shotgun (WGS) entry which is preliminary data.</text>
</comment>
<keyword evidence="4" id="KW-1185">Reference proteome</keyword>
<keyword evidence="2" id="KW-0812">Transmembrane</keyword>